<name>A0A1D7YGF8_9ACTN</name>
<dbReference type="KEGG" id="spun:BFF78_29530"/>
<protein>
    <submittedName>
        <fullName evidence="1">Uncharacterized protein</fullName>
    </submittedName>
</protein>
<accession>A0A1D7YGF8</accession>
<dbReference type="Proteomes" id="UP000094960">
    <property type="component" value="Chromosome"/>
</dbReference>
<organism evidence="1 2">
    <name type="scientific">Streptomyces fodineus</name>
    <dbReference type="NCBI Taxonomy" id="1904616"/>
    <lineage>
        <taxon>Bacteria</taxon>
        <taxon>Bacillati</taxon>
        <taxon>Actinomycetota</taxon>
        <taxon>Actinomycetes</taxon>
        <taxon>Kitasatosporales</taxon>
        <taxon>Streptomycetaceae</taxon>
        <taxon>Streptomyces</taxon>
    </lineage>
</organism>
<proteinExistence type="predicted"/>
<gene>
    <name evidence="1" type="ORF">BFF78_29530</name>
</gene>
<reference evidence="2" key="1">
    <citation type="submission" date="2016-09" db="EMBL/GenBank/DDBJ databases">
        <title>Streptomyces puniciscabiei strain:TW1S1 Genome sequencing and assembly.</title>
        <authorList>
            <person name="Kim M.-K."/>
            <person name="Kim S.B."/>
        </authorList>
    </citation>
    <scope>NUCLEOTIDE SEQUENCE [LARGE SCALE GENOMIC DNA]</scope>
    <source>
        <strain evidence="2">TW1S1</strain>
    </source>
</reference>
<evidence type="ECO:0000313" key="2">
    <source>
        <dbReference type="Proteomes" id="UP000094960"/>
    </source>
</evidence>
<keyword evidence="2" id="KW-1185">Reference proteome</keyword>
<dbReference type="EMBL" id="CP017248">
    <property type="protein sequence ID" value="AOR34641.1"/>
    <property type="molecule type" value="Genomic_DNA"/>
</dbReference>
<sequence length="154" mass="16930">MAHLMSSALQYEAGDTWLADCGERPALVRAAWDEERLALVVSGARWLVAESRLTRGWPAASRLRDSPHGPVLADPDADKMFWLVPLDAAEELSDVRHLVVHSAGWSLSCPPTGRQVDGRFWLWRPDGSGDLNDSARIAAAFGPRDYRPEAEALA</sequence>
<dbReference type="AlphaFoldDB" id="A0A1D7YGF8"/>
<evidence type="ECO:0000313" key="1">
    <source>
        <dbReference type="EMBL" id="AOR34641.1"/>
    </source>
</evidence>